<feature type="domain" description="NADP-dependent oxidoreductase" evidence="1">
    <location>
        <begin position="4"/>
        <end position="327"/>
    </location>
</feature>
<dbReference type="InterPro" id="IPR050523">
    <property type="entry name" value="AKR_Detox_Biosynth"/>
</dbReference>
<dbReference type="Pfam" id="PF00248">
    <property type="entry name" value="Aldo_ket_red"/>
    <property type="match status" value="1"/>
</dbReference>
<dbReference type="PANTHER" id="PTHR43364">
    <property type="entry name" value="NADH-SPECIFIC METHYLGLYOXAL REDUCTASE-RELATED"/>
    <property type="match status" value="1"/>
</dbReference>
<evidence type="ECO:0000313" key="2">
    <source>
        <dbReference type="EMBL" id="CUS55121.1"/>
    </source>
</evidence>
<dbReference type="EMBL" id="CZRL01000120">
    <property type="protein sequence ID" value="CUS55121.1"/>
    <property type="molecule type" value="Genomic_DNA"/>
</dbReference>
<dbReference type="PRINTS" id="PR00069">
    <property type="entry name" value="ALDKETRDTASE"/>
</dbReference>
<proteinExistence type="predicted"/>
<accession>A0A160TWB2</accession>
<name>A0A160TWB2_9ZZZZ</name>
<dbReference type="AlphaFoldDB" id="A0A160TWB2"/>
<dbReference type="PANTHER" id="PTHR43364:SF17">
    <property type="entry name" value="ALDO KETO REDUCTASE"/>
    <property type="match status" value="1"/>
</dbReference>
<reference evidence="2" key="1">
    <citation type="submission" date="2015-10" db="EMBL/GenBank/DDBJ databases">
        <authorList>
            <person name="Gilbert D.G."/>
        </authorList>
    </citation>
    <scope>NUCLEOTIDE SEQUENCE</scope>
</reference>
<dbReference type="InterPro" id="IPR020471">
    <property type="entry name" value="AKR"/>
</dbReference>
<sequence>MTYGEQNSEKEAHEQLACAWDHGVNCLDTAEMYAVPTRAETQGLSEAYVGSWMRSRSRDSVIVFGKVTSTSPKTWIPPNRIPPQPPAPPRLTPDSIRAAVHGSLKRLQTDYIDLMELHWPERYVGTMFGAWEYKRSREQTDVVSFEDQVGALARLIEEGKLRAWGLSNETTYGLCQFHRTAVSMDVPLPATVQNDFSLLDRSMEPELAEAITPRHLNISFLVYGALNGGLLSGKYFDGTPQEGRHCLWPDFQPRYHSDLSRRAAQQYDTLAKEYGLTPVELALGWTLSREYVSSTIIGATKMDQLRACLATVGVSISDELSTAVDEIHKVFPNPNKSAGVISPGFIKDVRKGV</sequence>
<dbReference type="InterPro" id="IPR023210">
    <property type="entry name" value="NADP_OxRdtase_dom"/>
</dbReference>
<gene>
    <name evidence="2" type="ORF">MGWOODY_XGa2189</name>
</gene>
<dbReference type="InterPro" id="IPR036812">
    <property type="entry name" value="NAD(P)_OxRdtase_dom_sf"/>
</dbReference>
<dbReference type="GO" id="GO:0016491">
    <property type="term" value="F:oxidoreductase activity"/>
    <property type="evidence" value="ECO:0007669"/>
    <property type="project" value="InterPro"/>
</dbReference>
<dbReference type="CDD" id="cd19094">
    <property type="entry name" value="AKR_Tas-like"/>
    <property type="match status" value="1"/>
</dbReference>
<dbReference type="SUPFAM" id="SSF51430">
    <property type="entry name" value="NAD(P)-linked oxidoreductase"/>
    <property type="match status" value="1"/>
</dbReference>
<organism evidence="2">
    <name type="scientific">hydrothermal vent metagenome</name>
    <dbReference type="NCBI Taxonomy" id="652676"/>
    <lineage>
        <taxon>unclassified sequences</taxon>
        <taxon>metagenomes</taxon>
        <taxon>ecological metagenomes</taxon>
    </lineage>
</organism>
<protein>
    <submittedName>
        <fullName evidence="2">Oxidoreductase</fullName>
    </submittedName>
</protein>
<dbReference type="Gene3D" id="3.20.20.100">
    <property type="entry name" value="NADP-dependent oxidoreductase domain"/>
    <property type="match status" value="1"/>
</dbReference>
<evidence type="ECO:0000259" key="1">
    <source>
        <dbReference type="Pfam" id="PF00248"/>
    </source>
</evidence>